<dbReference type="GO" id="GO:0046872">
    <property type="term" value="F:metal ion binding"/>
    <property type="evidence" value="ECO:0007669"/>
    <property type="project" value="UniProtKB-KW"/>
</dbReference>
<evidence type="ECO:0000256" key="8">
    <source>
        <dbReference type="ARBA" id="ARBA00023242"/>
    </source>
</evidence>
<evidence type="ECO:0000313" key="12">
    <source>
        <dbReference type="Proteomes" id="UP001604336"/>
    </source>
</evidence>
<comment type="subcellular location">
    <subcellularLocation>
        <location evidence="2">Nucleus</location>
    </subcellularLocation>
</comment>
<dbReference type="SMART" id="SM00525">
    <property type="entry name" value="FES"/>
    <property type="match status" value="1"/>
</dbReference>
<evidence type="ECO:0000259" key="10">
    <source>
        <dbReference type="SMART" id="SM00478"/>
    </source>
</evidence>
<dbReference type="CDD" id="cd00056">
    <property type="entry name" value="ENDO3c"/>
    <property type="match status" value="1"/>
</dbReference>
<evidence type="ECO:0000256" key="2">
    <source>
        <dbReference type="ARBA" id="ARBA00004123"/>
    </source>
</evidence>
<dbReference type="InterPro" id="IPR044811">
    <property type="entry name" value="DME/ROS1"/>
</dbReference>
<keyword evidence="5" id="KW-0408">Iron</keyword>
<feature type="domain" description="HhH-GPD" evidence="10">
    <location>
        <begin position="553"/>
        <end position="731"/>
    </location>
</feature>
<dbReference type="GO" id="GO:0051536">
    <property type="term" value="F:iron-sulfur cluster binding"/>
    <property type="evidence" value="ECO:0007669"/>
    <property type="project" value="UniProtKB-KW"/>
</dbReference>
<comment type="cofactor">
    <cofactor evidence="1">
        <name>[4Fe-4S] cluster</name>
        <dbReference type="ChEBI" id="CHEBI:49883"/>
    </cofactor>
</comment>
<dbReference type="EMBL" id="JBFOLK010000007">
    <property type="protein sequence ID" value="KAL2497887.1"/>
    <property type="molecule type" value="Genomic_DNA"/>
</dbReference>
<keyword evidence="4" id="KW-0479">Metal-binding</keyword>
<dbReference type="InterPro" id="IPR003265">
    <property type="entry name" value="HhH-GPD_domain"/>
</dbReference>
<dbReference type="SMART" id="SM00478">
    <property type="entry name" value="ENDO3c"/>
    <property type="match status" value="1"/>
</dbReference>
<proteinExistence type="inferred from homology"/>
<evidence type="ECO:0000256" key="6">
    <source>
        <dbReference type="ARBA" id="ARBA00023014"/>
    </source>
</evidence>
<keyword evidence="12" id="KW-1185">Reference proteome</keyword>
<dbReference type="GO" id="GO:0140097">
    <property type="term" value="F:catalytic activity, acting on DNA"/>
    <property type="evidence" value="ECO:0007669"/>
    <property type="project" value="UniProtKB-ARBA"/>
</dbReference>
<dbReference type="InterPro" id="IPR011257">
    <property type="entry name" value="DNA_glycosylase"/>
</dbReference>
<feature type="region of interest" description="Disordered" evidence="9">
    <location>
        <begin position="474"/>
        <end position="512"/>
    </location>
</feature>
<sequence length="1071" mass="121956">MISNHEFRLRLRAATPGMDFPKQNILQCWTDSNKDGFNVPKTPVKVESFSKKGKCEFSEKAMKELRTLVEKDLTEEGINITGNLEEHCISSVEQYHHYWLRSSERKVKSSVKNQNNAKNSKHRDLLVSAAASTLTGCRNGRKGIKIEVDIGLRNTAKPETPDPAARENMPEKKKLLSEDDMVQLTNSSSELENEQCTRTGKEAGVKSCRRSLNFGLKREEQTYPVLDPEYENYVHFCPEIVAKSSVRSVVYGHDVEMDEKVCGTDKIVSLPILLHVYQRKRKGQRPVWNKSMTMDQKSYTCSTSSAVVCTEGPLKRVEKEMIKPIHSNLRHPRLRNRSRKSKMFEKNGNITDKEHGMLVTYEETLHLTTGLQSMARGQLEKRTMRECKVLVENLDFERSEEADKWWEQERGLFYERVKLFIFRMHLIQGNRQFSQWKGSVIDSIVGAFLTQNVKDNVSSSAFMSLASKYPRGAIGENSSPETSIGSSSVRLNGRNGSRSSDSDHKNNNFLPSLKRSSTFKKEQIKIVRTKEGMSKDKKTKLKRKRATEEKFTINWAKLKKLYSKVNCRKKSGDTSDAVDWEAVRNAEVEEISKIIEKRGMNNNLATRIKNFLDILAKELGSTDLEWLRDVPHQEAKEYLLSIPGLGLKSVECVRLLTLLQPAFPIDTNAGRIAVRLGWVPIQPLPEGEKFHLLKRYPKIDTVQKYLWPRLSKLDPLTLYELHCQMITLGKVFCTKRDPNCNSCPLREECKHFKSSSASTQLPLPGIHEKSEMQSKIPMPLAVHPPAFSGTSTVSLLEANFSKLENFSESEPLLESSSRQIIGGVGCKSLEFKDRDIEDFGFHGLPRIRLNNRKLKEKIQKFSYDDIPLQGGEMAITPEIATTPLNKLWNAKCSRTDHQVYVLPDSHCILAKLPKREPNDLCPYLLAIWTQGNLNQPLSCHDVPGEDSVYGTLLVPSRTAMRGCFPLNGTFFQVNEVFADDESSDVPIKVSRTSILDLGQTTLYCGTTISAIFKGMKHKEVEKCFWTGFICLRGFDRETREPKLLHSRFHHPVTNLKENGGKRKRKVEETVD</sequence>
<protein>
    <submittedName>
        <fullName evidence="11">Protein ROS1</fullName>
    </submittedName>
</protein>
<evidence type="ECO:0000313" key="11">
    <source>
        <dbReference type="EMBL" id="KAL2497887.1"/>
    </source>
</evidence>
<dbReference type="SUPFAM" id="SSF48150">
    <property type="entry name" value="DNA-glycosylase"/>
    <property type="match status" value="1"/>
</dbReference>
<dbReference type="Gene3D" id="1.10.340.30">
    <property type="entry name" value="Hypothetical protein, domain 2"/>
    <property type="match status" value="1"/>
</dbReference>
<dbReference type="Pfam" id="PF15628">
    <property type="entry name" value="RRM_DME"/>
    <property type="match status" value="1"/>
</dbReference>
<feature type="compositionally biased region" description="Polar residues" evidence="9">
    <location>
        <begin position="476"/>
        <end position="499"/>
    </location>
</feature>
<evidence type="ECO:0000256" key="1">
    <source>
        <dbReference type="ARBA" id="ARBA00001966"/>
    </source>
</evidence>
<dbReference type="InterPro" id="IPR003651">
    <property type="entry name" value="Endonuclease3_FeS-loop_motif"/>
</dbReference>
<accession>A0ABD1SDV7</accession>
<dbReference type="AlphaFoldDB" id="A0ABD1SDV7"/>
<dbReference type="PANTHER" id="PTHR46213:SF13">
    <property type="entry name" value="DEMETER-LIKE PROTEIN 2-RELATED"/>
    <property type="match status" value="1"/>
</dbReference>
<name>A0ABD1SDV7_9LAMI</name>
<dbReference type="GO" id="GO:0005634">
    <property type="term" value="C:nucleus"/>
    <property type="evidence" value="ECO:0007669"/>
    <property type="project" value="UniProtKB-SubCell"/>
</dbReference>
<comment type="caution">
    <text evidence="11">The sequence shown here is derived from an EMBL/GenBank/DDBJ whole genome shotgun (WGS) entry which is preliminary data.</text>
</comment>
<keyword evidence="6" id="KW-0411">Iron-sulfur</keyword>
<reference evidence="12" key="1">
    <citation type="submission" date="2024-07" db="EMBL/GenBank/DDBJ databases">
        <title>Two chromosome-level genome assemblies of Korean endemic species Abeliophyllum distichum and Forsythia ovata (Oleaceae).</title>
        <authorList>
            <person name="Jang H."/>
        </authorList>
    </citation>
    <scope>NUCLEOTIDE SEQUENCE [LARGE SCALE GENOMIC DNA]</scope>
</reference>
<evidence type="ECO:0000256" key="4">
    <source>
        <dbReference type="ARBA" id="ARBA00022723"/>
    </source>
</evidence>
<evidence type="ECO:0000256" key="3">
    <source>
        <dbReference type="ARBA" id="ARBA00005646"/>
    </source>
</evidence>
<dbReference type="Proteomes" id="UP001604336">
    <property type="component" value="Unassembled WGS sequence"/>
</dbReference>
<dbReference type="Gene3D" id="1.10.1670.10">
    <property type="entry name" value="Helix-hairpin-Helix base-excision DNA repair enzymes (C-terminal)"/>
    <property type="match status" value="1"/>
</dbReference>
<dbReference type="GO" id="GO:0016787">
    <property type="term" value="F:hydrolase activity"/>
    <property type="evidence" value="ECO:0007669"/>
    <property type="project" value="UniProtKB-ARBA"/>
</dbReference>
<dbReference type="PANTHER" id="PTHR46213">
    <property type="entry name" value="TRANSCRIPTIONAL ACTIVATOR DEMETER"/>
    <property type="match status" value="1"/>
</dbReference>
<keyword evidence="8" id="KW-0539">Nucleus</keyword>
<dbReference type="InterPro" id="IPR028925">
    <property type="entry name" value="RRM_DME"/>
</dbReference>
<evidence type="ECO:0000256" key="5">
    <source>
        <dbReference type="ARBA" id="ARBA00023004"/>
    </source>
</evidence>
<keyword evidence="7" id="KW-0238">DNA-binding</keyword>
<dbReference type="InterPro" id="IPR023170">
    <property type="entry name" value="HhH_base_excis_C"/>
</dbReference>
<evidence type="ECO:0000256" key="7">
    <source>
        <dbReference type="ARBA" id="ARBA00023125"/>
    </source>
</evidence>
<organism evidence="11 12">
    <name type="scientific">Abeliophyllum distichum</name>
    <dbReference type="NCBI Taxonomy" id="126358"/>
    <lineage>
        <taxon>Eukaryota</taxon>
        <taxon>Viridiplantae</taxon>
        <taxon>Streptophyta</taxon>
        <taxon>Embryophyta</taxon>
        <taxon>Tracheophyta</taxon>
        <taxon>Spermatophyta</taxon>
        <taxon>Magnoliopsida</taxon>
        <taxon>eudicotyledons</taxon>
        <taxon>Gunneridae</taxon>
        <taxon>Pentapetalae</taxon>
        <taxon>asterids</taxon>
        <taxon>lamiids</taxon>
        <taxon>Lamiales</taxon>
        <taxon>Oleaceae</taxon>
        <taxon>Forsythieae</taxon>
        <taxon>Abeliophyllum</taxon>
    </lineage>
</organism>
<dbReference type="GO" id="GO:0003677">
    <property type="term" value="F:DNA binding"/>
    <property type="evidence" value="ECO:0007669"/>
    <property type="project" value="UniProtKB-KW"/>
</dbReference>
<gene>
    <name evidence="11" type="ORF">Adt_23437</name>
</gene>
<comment type="similarity">
    <text evidence="3">Belongs to the DNA glycosylase family. DEMETER subfamily.</text>
</comment>
<evidence type="ECO:0000256" key="9">
    <source>
        <dbReference type="SAM" id="MobiDB-lite"/>
    </source>
</evidence>